<accession>A0A1X7SA78</accession>
<dbReference type="AlphaFoldDB" id="A0A1X7SA78"/>
<keyword evidence="3" id="KW-1185">Reference proteome</keyword>
<name>A0A1X7SA78_ZYMT9</name>
<feature type="region of interest" description="Disordered" evidence="1">
    <location>
        <begin position="194"/>
        <end position="287"/>
    </location>
</feature>
<dbReference type="EMBL" id="LT853708">
    <property type="protein sequence ID" value="SMQ56576.1"/>
    <property type="molecule type" value="Genomic_DNA"/>
</dbReference>
<gene>
    <name evidence="2" type="ORF">ZT3D7_G11731</name>
</gene>
<evidence type="ECO:0000313" key="3">
    <source>
        <dbReference type="Proteomes" id="UP000215127"/>
    </source>
</evidence>
<proteinExistence type="predicted"/>
<sequence length="397" mass="46095">MADPSDIPPRYRSWREELNTREVELETWHSELDERQRRFDLDKRSLQLQILEQAELAADLTAREELLNTQTAELGKQQEHVRQEQRTLSKAQDLLFHERGSLAEQDRMLARQQVEINRRAADLDKRQRSTETWMVRLREDEKLVQERIAELRGLEREVAERTAACARREADVHQAQADARQFLQRSRSELARVEARDMAEDAQSRSSAGWRSPASSEEQDWDSSEESSEVGSFRRPRNLTREMPPSEASDSPHGPLVRTTGTPQDEEDPVDGSDAYESDDRSTKDTPSRFVTAAQLVALWQQTPLLINRKIRRNSIWPAMRHCARHYQRSWRVDRPALPNTLPPMPVIGGSINLDDMTAEIEEAFDRWWVEMGRADQQDMAAERRLLARYEEMCKAG</sequence>
<feature type="compositionally biased region" description="Basic and acidic residues" evidence="1">
    <location>
        <begin position="194"/>
        <end position="203"/>
    </location>
</feature>
<dbReference type="Proteomes" id="UP000215127">
    <property type="component" value="Chromosome 20"/>
</dbReference>
<evidence type="ECO:0000256" key="1">
    <source>
        <dbReference type="SAM" id="MobiDB-lite"/>
    </source>
</evidence>
<reference evidence="2 3" key="1">
    <citation type="submission" date="2016-06" db="EMBL/GenBank/DDBJ databases">
        <authorList>
            <person name="Kjaerup R.B."/>
            <person name="Dalgaard T.S."/>
            <person name="Juul-Madsen H.R."/>
        </authorList>
    </citation>
    <scope>NUCLEOTIDE SEQUENCE [LARGE SCALE GENOMIC DNA]</scope>
</reference>
<organism evidence="2 3">
    <name type="scientific">Zymoseptoria tritici (strain ST99CH_3D7)</name>
    <dbReference type="NCBI Taxonomy" id="1276538"/>
    <lineage>
        <taxon>Eukaryota</taxon>
        <taxon>Fungi</taxon>
        <taxon>Dikarya</taxon>
        <taxon>Ascomycota</taxon>
        <taxon>Pezizomycotina</taxon>
        <taxon>Dothideomycetes</taxon>
        <taxon>Dothideomycetidae</taxon>
        <taxon>Mycosphaerellales</taxon>
        <taxon>Mycosphaerellaceae</taxon>
        <taxon>Zymoseptoria</taxon>
    </lineage>
</organism>
<protein>
    <submittedName>
        <fullName evidence="2">Uncharacterized protein</fullName>
    </submittedName>
</protein>
<feature type="compositionally biased region" description="Acidic residues" evidence="1">
    <location>
        <begin position="217"/>
        <end position="228"/>
    </location>
</feature>
<feature type="compositionally biased region" description="Acidic residues" evidence="1">
    <location>
        <begin position="264"/>
        <end position="277"/>
    </location>
</feature>
<feature type="compositionally biased region" description="Basic and acidic residues" evidence="1">
    <location>
        <begin position="278"/>
        <end position="287"/>
    </location>
</feature>
<evidence type="ECO:0000313" key="2">
    <source>
        <dbReference type="EMBL" id="SMQ56576.1"/>
    </source>
</evidence>